<keyword evidence="7" id="KW-0812">Transmembrane</keyword>
<evidence type="ECO:0000256" key="2">
    <source>
        <dbReference type="ARBA" id="ARBA00022729"/>
    </source>
</evidence>
<evidence type="ECO:0000256" key="1">
    <source>
        <dbReference type="ARBA" id="ARBA00005791"/>
    </source>
</evidence>
<accession>G7H3X4</accession>
<feature type="transmembrane region" description="Helical" evidence="7">
    <location>
        <begin position="24"/>
        <end position="47"/>
    </location>
</feature>
<evidence type="ECO:0000313" key="9">
    <source>
        <dbReference type="EMBL" id="GAB10549.1"/>
    </source>
</evidence>
<name>G7H3X4_9ACTN</name>
<gene>
    <name evidence="9" type="ORF">GOARA_059_00150</name>
</gene>
<dbReference type="InterPro" id="IPR036249">
    <property type="entry name" value="Thioredoxin-like_sf"/>
</dbReference>
<dbReference type="RefSeq" id="WP_007322624.1">
    <property type="nucleotide sequence ID" value="NZ_BAEE01000059.1"/>
</dbReference>
<dbReference type="STRING" id="1073574.GOARA_059_00150"/>
<feature type="domain" description="Thioredoxin-like fold" evidence="8">
    <location>
        <begin position="71"/>
        <end position="240"/>
    </location>
</feature>
<evidence type="ECO:0000256" key="7">
    <source>
        <dbReference type="SAM" id="Phobius"/>
    </source>
</evidence>
<keyword evidence="10" id="KW-1185">Reference proteome</keyword>
<dbReference type="CDD" id="cd02972">
    <property type="entry name" value="DsbA_family"/>
    <property type="match status" value="1"/>
</dbReference>
<evidence type="ECO:0000259" key="8">
    <source>
        <dbReference type="Pfam" id="PF13462"/>
    </source>
</evidence>
<evidence type="ECO:0000256" key="5">
    <source>
        <dbReference type="ARBA" id="ARBA00023284"/>
    </source>
</evidence>
<evidence type="ECO:0000313" key="10">
    <source>
        <dbReference type="Proteomes" id="UP000035088"/>
    </source>
</evidence>
<organism evidence="9 10">
    <name type="scientific">Gordonia araii NBRC 100433</name>
    <dbReference type="NCBI Taxonomy" id="1073574"/>
    <lineage>
        <taxon>Bacteria</taxon>
        <taxon>Bacillati</taxon>
        <taxon>Actinomycetota</taxon>
        <taxon>Actinomycetes</taxon>
        <taxon>Mycobacteriales</taxon>
        <taxon>Gordoniaceae</taxon>
        <taxon>Gordonia</taxon>
    </lineage>
</organism>
<keyword evidence="4" id="KW-1015">Disulfide bond</keyword>
<dbReference type="OrthoDB" id="117402at2"/>
<comment type="similarity">
    <text evidence="1">Belongs to the thioredoxin family. DsbA subfamily.</text>
</comment>
<protein>
    <recommendedName>
        <fullName evidence="8">Thioredoxin-like fold domain-containing protein</fullName>
    </recommendedName>
</protein>
<comment type="caution">
    <text evidence="9">The sequence shown here is derived from an EMBL/GenBank/DDBJ whole genome shotgun (WGS) entry which is preliminary data.</text>
</comment>
<proteinExistence type="inferred from homology"/>
<keyword evidence="5" id="KW-0676">Redox-active center</keyword>
<dbReference type="Gene3D" id="3.40.30.10">
    <property type="entry name" value="Glutaredoxin"/>
    <property type="match status" value="1"/>
</dbReference>
<evidence type="ECO:0000256" key="4">
    <source>
        <dbReference type="ARBA" id="ARBA00023157"/>
    </source>
</evidence>
<feature type="region of interest" description="Disordered" evidence="6">
    <location>
        <begin position="213"/>
        <end position="252"/>
    </location>
</feature>
<dbReference type="PANTHER" id="PTHR13887:SF14">
    <property type="entry name" value="DISULFIDE BOND FORMATION PROTEIN D"/>
    <property type="match status" value="1"/>
</dbReference>
<keyword evidence="7" id="KW-0472">Membrane</keyword>
<dbReference type="Proteomes" id="UP000035088">
    <property type="component" value="Unassembled WGS sequence"/>
</dbReference>
<keyword evidence="2" id="KW-0732">Signal</keyword>
<evidence type="ECO:0000256" key="6">
    <source>
        <dbReference type="SAM" id="MobiDB-lite"/>
    </source>
</evidence>
<dbReference type="Pfam" id="PF13462">
    <property type="entry name" value="Thioredoxin_4"/>
    <property type="match status" value="1"/>
</dbReference>
<dbReference type="PANTHER" id="PTHR13887">
    <property type="entry name" value="GLUTATHIONE S-TRANSFERASE KAPPA"/>
    <property type="match status" value="1"/>
</dbReference>
<keyword evidence="7" id="KW-1133">Transmembrane helix</keyword>
<dbReference type="AlphaFoldDB" id="G7H3X4"/>
<dbReference type="GO" id="GO:0016491">
    <property type="term" value="F:oxidoreductase activity"/>
    <property type="evidence" value="ECO:0007669"/>
    <property type="project" value="UniProtKB-KW"/>
</dbReference>
<dbReference type="InterPro" id="IPR012336">
    <property type="entry name" value="Thioredoxin-like_fold"/>
</dbReference>
<evidence type="ECO:0000256" key="3">
    <source>
        <dbReference type="ARBA" id="ARBA00023002"/>
    </source>
</evidence>
<reference evidence="9 10" key="1">
    <citation type="submission" date="2011-11" db="EMBL/GenBank/DDBJ databases">
        <title>Whole genome shotgun sequence of Gordonia araii NBRC 100433.</title>
        <authorList>
            <person name="Yoshida Y."/>
            <person name="Hosoyama A."/>
            <person name="Tsuchikane K."/>
            <person name="Katsumata H."/>
            <person name="Yamazaki S."/>
            <person name="Fujita N."/>
        </authorList>
    </citation>
    <scope>NUCLEOTIDE SEQUENCE [LARGE SCALE GENOMIC DNA]</scope>
    <source>
        <strain evidence="9 10">NBRC 100433</strain>
    </source>
</reference>
<keyword evidence="3" id="KW-0560">Oxidoreductase</keyword>
<dbReference type="SUPFAM" id="SSF52833">
    <property type="entry name" value="Thioredoxin-like"/>
    <property type="match status" value="1"/>
</dbReference>
<sequence length="252" mass="26446">MSAKKGPAIPNVKGGYKPQTTSNVLTYVLVSVGLIAVAALVIGGVVWNANRTKAPSASNIDLNGPVTQGVSDMTFGAPNAPVTIEIYEDPLCPACGMFERSQGAAITAAINEQKLRVRFRTLNFLNDASASRDYSTRAGAALQCVAGEKNQDVFLKFHSALFEQQPQEQGSSDHSNEDLANIAGTAGASEDTQRCIVKGAQVESAQQAAQESVKKLQAASPGGVSTPSVLHNDTKIDHSNPNWLPQLLGGAQ</sequence>
<dbReference type="EMBL" id="BAEE01000059">
    <property type="protein sequence ID" value="GAB10549.1"/>
    <property type="molecule type" value="Genomic_DNA"/>
</dbReference>